<sequence length="97" mass="11014">MKRTNFAFDLPQSTKGSPYYCVELDKEPREPYYSEDAFNNAVFKLGLEGHTIVSMHFPMVTTKDKNDVRTDWCFAGVSTNLTIPTCAFVVCATGYRK</sequence>
<protein>
    <submittedName>
        <fullName evidence="1">Uncharacterized protein</fullName>
    </submittedName>
</protein>
<reference evidence="1 2" key="2">
    <citation type="submission" date="2015-01" db="EMBL/GenBank/DDBJ databases">
        <authorList>
            <consortium name="NBRP consortium"/>
            <person name="Sawabe T."/>
            <person name="Meirelles P."/>
            <person name="Feng G."/>
            <person name="Sayaka M."/>
            <person name="Hattori M."/>
            <person name="Ohkuma M."/>
        </authorList>
    </citation>
    <scope>NUCLEOTIDE SEQUENCE [LARGE SCALE GENOMIC DNA]</scope>
    <source>
        <strain evidence="2">JCM 19231</strain>
    </source>
</reference>
<organism evidence="1 2">
    <name type="scientific">Vibrio ishigakensis</name>
    <dbReference type="NCBI Taxonomy" id="1481914"/>
    <lineage>
        <taxon>Bacteria</taxon>
        <taxon>Pseudomonadati</taxon>
        <taxon>Pseudomonadota</taxon>
        <taxon>Gammaproteobacteria</taxon>
        <taxon>Vibrionales</taxon>
        <taxon>Vibrionaceae</taxon>
        <taxon>Vibrio</taxon>
    </lineage>
</organism>
<proteinExistence type="predicted"/>
<gene>
    <name evidence="1" type="ORF">JCM19231_2995</name>
</gene>
<accession>A0A0B8NX00</accession>
<dbReference type="AlphaFoldDB" id="A0A0B8NX00"/>
<name>A0A0B8NX00_9VIBR</name>
<keyword evidence="2" id="KW-1185">Reference proteome</keyword>
<dbReference type="RefSeq" id="WP_261833657.1">
    <property type="nucleotide sequence ID" value="NZ_AP024881.1"/>
</dbReference>
<reference evidence="1 2" key="1">
    <citation type="submission" date="2015-01" db="EMBL/GenBank/DDBJ databases">
        <title>Vibrio sp. C1 JCM 19231 whole genome shotgun sequence.</title>
        <authorList>
            <person name="Sawabe T."/>
            <person name="Meirelles P."/>
            <person name="Feng G."/>
            <person name="Sayaka M."/>
            <person name="Hattori M."/>
            <person name="Ohkuma M."/>
        </authorList>
    </citation>
    <scope>NUCLEOTIDE SEQUENCE [LARGE SCALE GENOMIC DNA]</scope>
    <source>
        <strain evidence="2">JCM 19231</strain>
    </source>
</reference>
<comment type="caution">
    <text evidence="1">The sequence shown here is derived from an EMBL/GenBank/DDBJ whole genome shotgun (WGS) entry which is preliminary data.</text>
</comment>
<evidence type="ECO:0000313" key="1">
    <source>
        <dbReference type="EMBL" id="GAM55643.1"/>
    </source>
</evidence>
<dbReference type="EMBL" id="BBRZ01000016">
    <property type="protein sequence ID" value="GAM55643.1"/>
    <property type="molecule type" value="Genomic_DNA"/>
</dbReference>
<dbReference type="Proteomes" id="UP000031671">
    <property type="component" value="Unassembled WGS sequence"/>
</dbReference>
<evidence type="ECO:0000313" key="2">
    <source>
        <dbReference type="Proteomes" id="UP000031671"/>
    </source>
</evidence>